<dbReference type="AlphaFoldDB" id="A0A9P6U5E4"/>
<feature type="compositionally biased region" description="Polar residues" evidence="1">
    <location>
        <begin position="1"/>
        <end position="10"/>
    </location>
</feature>
<proteinExistence type="predicted"/>
<name>A0A9P6U5E4_9FUNG</name>
<gene>
    <name evidence="2" type="ORF">DFQ27_003505</name>
</gene>
<dbReference type="Proteomes" id="UP000807716">
    <property type="component" value="Unassembled WGS sequence"/>
</dbReference>
<accession>A0A9P6U5E4</accession>
<evidence type="ECO:0000313" key="3">
    <source>
        <dbReference type="Proteomes" id="UP000807716"/>
    </source>
</evidence>
<comment type="caution">
    <text evidence="2">The sequence shown here is derived from an EMBL/GenBank/DDBJ whole genome shotgun (WGS) entry which is preliminary data.</text>
</comment>
<dbReference type="EMBL" id="JAAAJB010000247">
    <property type="protein sequence ID" value="KAG0260477.1"/>
    <property type="molecule type" value="Genomic_DNA"/>
</dbReference>
<protein>
    <submittedName>
        <fullName evidence="2">Uncharacterized protein</fullName>
    </submittedName>
</protein>
<keyword evidence="3" id="KW-1185">Reference proteome</keyword>
<sequence>MASTDSNSGSIEDGTDDGSNAQFIRGLLTYLYSGNLSDKDKAAAAIKAFVRLLQDFGHLEKCADKWTVAQNHKRVHAGARGETRVFTALC</sequence>
<evidence type="ECO:0000256" key="1">
    <source>
        <dbReference type="SAM" id="MobiDB-lite"/>
    </source>
</evidence>
<reference evidence="2" key="1">
    <citation type="journal article" date="2020" name="Fungal Divers.">
        <title>Resolving the Mortierellaceae phylogeny through synthesis of multi-gene phylogenetics and phylogenomics.</title>
        <authorList>
            <person name="Vandepol N."/>
            <person name="Liber J."/>
            <person name="Desiro A."/>
            <person name="Na H."/>
            <person name="Kennedy M."/>
            <person name="Barry K."/>
            <person name="Grigoriev I.V."/>
            <person name="Miller A.N."/>
            <person name="O'Donnell K."/>
            <person name="Stajich J.E."/>
            <person name="Bonito G."/>
        </authorList>
    </citation>
    <scope>NUCLEOTIDE SEQUENCE</scope>
    <source>
        <strain evidence="2">BC1065</strain>
    </source>
</reference>
<organism evidence="2 3">
    <name type="scientific">Actinomortierella ambigua</name>
    <dbReference type="NCBI Taxonomy" id="1343610"/>
    <lineage>
        <taxon>Eukaryota</taxon>
        <taxon>Fungi</taxon>
        <taxon>Fungi incertae sedis</taxon>
        <taxon>Mucoromycota</taxon>
        <taxon>Mortierellomycotina</taxon>
        <taxon>Mortierellomycetes</taxon>
        <taxon>Mortierellales</taxon>
        <taxon>Mortierellaceae</taxon>
        <taxon>Actinomortierella</taxon>
    </lineage>
</organism>
<evidence type="ECO:0000313" key="2">
    <source>
        <dbReference type="EMBL" id="KAG0260477.1"/>
    </source>
</evidence>
<feature type="region of interest" description="Disordered" evidence="1">
    <location>
        <begin position="1"/>
        <end position="20"/>
    </location>
</feature>